<comment type="caution">
    <text evidence="2">The sequence shown here is derived from an EMBL/GenBank/DDBJ whole genome shotgun (WGS) entry which is preliminary data.</text>
</comment>
<evidence type="ECO:0000256" key="1">
    <source>
        <dbReference type="SAM" id="MobiDB-lite"/>
    </source>
</evidence>
<feature type="compositionally biased region" description="Basic and acidic residues" evidence="1">
    <location>
        <begin position="239"/>
        <end position="254"/>
    </location>
</feature>
<protein>
    <submittedName>
        <fullName evidence="2">Uncharacterized protein</fullName>
    </submittedName>
</protein>
<dbReference type="EMBL" id="LAFY01000486">
    <property type="protein sequence ID" value="KJX97414.1"/>
    <property type="molecule type" value="Genomic_DNA"/>
</dbReference>
<feature type="region of interest" description="Disordered" evidence="1">
    <location>
        <begin position="231"/>
        <end position="270"/>
    </location>
</feature>
<evidence type="ECO:0000313" key="2">
    <source>
        <dbReference type="EMBL" id="KJX97414.1"/>
    </source>
</evidence>
<dbReference type="STRING" id="1047168.A0A0F4GJ28"/>
<dbReference type="Proteomes" id="UP000033647">
    <property type="component" value="Unassembled WGS sequence"/>
</dbReference>
<dbReference type="OrthoDB" id="5599418at2759"/>
<keyword evidence="3" id="KW-1185">Reference proteome</keyword>
<dbReference type="AlphaFoldDB" id="A0A0F4GJ28"/>
<organism evidence="2 3">
    <name type="scientific">Zymoseptoria brevis</name>
    <dbReference type="NCBI Taxonomy" id="1047168"/>
    <lineage>
        <taxon>Eukaryota</taxon>
        <taxon>Fungi</taxon>
        <taxon>Dikarya</taxon>
        <taxon>Ascomycota</taxon>
        <taxon>Pezizomycotina</taxon>
        <taxon>Dothideomycetes</taxon>
        <taxon>Dothideomycetidae</taxon>
        <taxon>Mycosphaerellales</taxon>
        <taxon>Mycosphaerellaceae</taxon>
        <taxon>Zymoseptoria</taxon>
    </lineage>
</organism>
<evidence type="ECO:0000313" key="3">
    <source>
        <dbReference type="Proteomes" id="UP000033647"/>
    </source>
</evidence>
<reference evidence="2 3" key="1">
    <citation type="submission" date="2015-03" db="EMBL/GenBank/DDBJ databases">
        <title>RNA-seq based gene annotation and comparative genomics of four Zymoseptoria species reveal species-specific pathogenicity related genes and transposable element activity.</title>
        <authorList>
            <person name="Grandaubert J."/>
            <person name="Bhattacharyya A."/>
            <person name="Stukenbrock E.H."/>
        </authorList>
    </citation>
    <scope>NUCLEOTIDE SEQUENCE [LARGE SCALE GENOMIC DNA]</scope>
    <source>
        <strain evidence="2 3">Zb18110</strain>
    </source>
</reference>
<name>A0A0F4GJ28_9PEZI</name>
<proteinExistence type="predicted"/>
<sequence>MNTELALAKNKATGLTEFVPPSTDRMFPTYRRPKPRTIDISQSMDTLMAWAKGVKVGLGPAIPKSYMHEVLLTLWTYRDLGSSGLQDLGPPTDLLIYRVHLKSGTPTHRAQPRRMTMQKEWWLRKFATEEIQAGMYERTMIANGELYYAGLGVDHSPSSLNSIVGLQGGMLQHGSYLNYVAMCLFDQTHFVATALGAVVVSVTVASKSEASLEHDSPFGSPTTIVNLHHRSPQISTPRADPDPPHDGQRDKDLWCGRSPARQRSGQLDGLNVAYSRQPIT</sequence>
<gene>
    <name evidence="2" type="ORF">TI39_contig494g00005</name>
</gene>
<accession>A0A0F4GJ28</accession>